<keyword evidence="2" id="KW-0812">Transmembrane</keyword>
<feature type="domain" description="Uncharacterised protein YfbK N-terminal" evidence="3">
    <location>
        <begin position="208"/>
        <end position="296"/>
    </location>
</feature>
<feature type="compositionally biased region" description="Low complexity" evidence="1">
    <location>
        <begin position="157"/>
        <end position="166"/>
    </location>
</feature>
<dbReference type="Pfam" id="PF12450">
    <property type="entry name" value="vWF_A"/>
    <property type="match status" value="1"/>
</dbReference>
<evidence type="ECO:0000313" key="5">
    <source>
        <dbReference type="Proteomes" id="UP000604083"/>
    </source>
</evidence>
<evidence type="ECO:0000256" key="1">
    <source>
        <dbReference type="SAM" id="MobiDB-lite"/>
    </source>
</evidence>
<accession>A0A934VMB4</accession>
<keyword evidence="5" id="KW-1185">Reference proteome</keyword>
<sequence>MKELQPDDPRVTAYALDELSTEEASLLASQGPSDDFLRSERVKTQALGKLLSEAFEREGQVAVPAPARIETFPAETGSAPVTILRSARGQEAWLRGVGLSFAVAASIALVLVLLARTPVGQTLQARLEPEELQMEVVLTPAALASWGSSQAQPAVPPASREPAADPAEPEPLISEAQREFAQQILNDPQRFFASAERTARRQYLPPADSFAPLHENGYLSTRESPSTTVPVMAGRTSFAWVERFLRERGQLPPRDAVRLEELVNYPDYREKAGAQVGGVALTSELVPSPWDEDVLLLGLLLQRQPGSAESEKVSVELHVDEERVAEYRLLGFARPDGDVVPGADASHPLAAGNSTYVFYEIRPGSQPFDEVPLGKVSLAVSSDSASTQHRDLTVPAIPTRWVESSNSFRTAATVAAYALVLRDSPYKGSLDLARVESLARQTLLEIPEPDEATREVLQLIIETRLLAGLKPTA</sequence>
<reference evidence="4" key="1">
    <citation type="submission" date="2021-01" db="EMBL/GenBank/DDBJ databases">
        <title>Modified the classification status of verrucomicrobia.</title>
        <authorList>
            <person name="Feng X."/>
        </authorList>
    </citation>
    <scope>NUCLEOTIDE SEQUENCE</scope>
    <source>
        <strain evidence="4">KCTC 12986</strain>
    </source>
</reference>
<evidence type="ECO:0000259" key="3">
    <source>
        <dbReference type="Pfam" id="PF12450"/>
    </source>
</evidence>
<evidence type="ECO:0000313" key="4">
    <source>
        <dbReference type="EMBL" id="MBK1835579.1"/>
    </source>
</evidence>
<dbReference type="AlphaFoldDB" id="A0A934VMB4"/>
<gene>
    <name evidence="4" type="ORF">JIN78_16040</name>
</gene>
<dbReference type="InterPro" id="IPR022156">
    <property type="entry name" value="Uncharacterised_YfbK_N"/>
</dbReference>
<keyword evidence="2" id="KW-0472">Membrane</keyword>
<comment type="caution">
    <text evidence="4">The sequence shown here is derived from an EMBL/GenBank/DDBJ whole genome shotgun (WGS) entry which is preliminary data.</text>
</comment>
<feature type="transmembrane region" description="Helical" evidence="2">
    <location>
        <begin position="92"/>
        <end position="115"/>
    </location>
</feature>
<keyword evidence="2" id="KW-1133">Transmembrane helix</keyword>
<dbReference type="RefSeq" id="WP_200393015.1">
    <property type="nucleotide sequence ID" value="NZ_JAENIO010000063.1"/>
</dbReference>
<dbReference type="EMBL" id="JAENIO010000063">
    <property type="protein sequence ID" value="MBK1835579.1"/>
    <property type="molecule type" value="Genomic_DNA"/>
</dbReference>
<dbReference type="Proteomes" id="UP000604083">
    <property type="component" value="Unassembled WGS sequence"/>
</dbReference>
<feature type="region of interest" description="Disordered" evidence="1">
    <location>
        <begin position="148"/>
        <end position="169"/>
    </location>
</feature>
<name>A0A934VMB4_9BACT</name>
<protein>
    <submittedName>
        <fullName evidence="4">von Willebrand factor type A domain-containing protein</fullName>
    </submittedName>
</protein>
<evidence type="ECO:0000256" key="2">
    <source>
        <dbReference type="SAM" id="Phobius"/>
    </source>
</evidence>
<proteinExistence type="predicted"/>
<organism evidence="4 5">
    <name type="scientific">Roseibacillus ishigakijimensis</name>
    <dbReference type="NCBI Taxonomy" id="454146"/>
    <lineage>
        <taxon>Bacteria</taxon>
        <taxon>Pseudomonadati</taxon>
        <taxon>Verrucomicrobiota</taxon>
        <taxon>Verrucomicrobiia</taxon>
        <taxon>Verrucomicrobiales</taxon>
        <taxon>Verrucomicrobiaceae</taxon>
        <taxon>Roseibacillus</taxon>
    </lineage>
</organism>